<dbReference type="Gene3D" id="2.70.70.10">
    <property type="entry name" value="Glucose Permease (Domain IIA)"/>
    <property type="match status" value="1"/>
</dbReference>
<proteinExistence type="predicted"/>
<evidence type="ECO:0000256" key="1">
    <source>
        <dbReference type="ARBA" id="ARBA00022729"/>
    </source>
</evidence>
<dbReference type="CDD" id="cd12797">
    <property type="entry name" value="M23_peptidase"/>
    <property type="match status" value="1"/>
</dbReference>
<evidence type="ECO:0000256" key="3">
    <source>
        <dbReference type="SAM" id="MobiDB-lite"/>
    </source>
</evidence>
<dbReference type="OrthoDB" id="9805070at2"/>
<dbReference type="Proteomes" id="UP000032076">
    <property type="component" value="Unassembled WGS sequence"/>
</dbReference>
<evidence type="ECO:0000313" key="7">
    <source>
        <dbReference type="Proteomes" id="UP000032076"/>
    </source>
</evidence>
<dbReference type="InterPro" id="IPR016047">
    <property type="entry name" value="M23ase_b-sheet_dom"/>
</dbReference>
<evidence type="ECO:0000259" key="5">
    <source>
        <dbReference type="Pfam" id="PF24568"/>
    </source>
</evidence>
<dbReference type="GO" id="GO:0004222">
    <property type="term" value="F:metalloendopeptidase activity"/>
    <property type="evidence" value="ECO:0007669"/>
    <property type="project" value="TreeGrafter"/>
</dbReference>
<dbReference type="Pfam" id="PF24568">
    <property type="entry name" value="CC_PcsB"/>
    <property type="match status" value="1"/>
</dbReference>
<dbReference type="RefSeq" id="WP_041844626.1">
    <property type="nucleotide sequence ID" value="NZ_JXLR01000004.1"/>
</dbReference>
<evidence type="ECO:0000256" key="2">
    <source>
        <dbReference type="SAM" id="Coils"/>
    </source>
</evidence>
<dbReference type="InterPro" id="IPR011055">
    <property type="entry name" value="Dup_hybrid_motif"/>
</dbReference>
<dbReference type="Pfam" id="PF01551">
    <property type="entry name" value="Peptidase_M23"/>
    <property type="match status" value="1"/>
</dbReference>
<feature type="region of interest" description="Disordered" evidence="3">
    <location>
        <begin position="236"/>
        <end position="266"/>
    </location>
</feature>
<dbReference type="PANTHER" id="PTHR21666:SF270">
    <property type="entry name" value="MUREIN HYDROLASE ACTIVATOR ENVC"/>
    <property type="match status" value="1"/>
</dbReference>
<dbReference type="InterPro" id="IPR057309">
    <property type="entry name" value="PcsB_CC"/>
</dbReference>
<feature type="domain" description="M23ase beta-sheet core" evidence="4">
    <location>
        <begin position="285"/>
        <end position="382"/>
    </location>
</feature>
<name>A0A0D0GC98_9BACI</name>
<feature type="domain" description="Peptidoglycan hydrolase PcsB coiled-coil" evidence="5">
    <location>
        <begin position="92"/>
        <end position="166"/>
    </location>
</feature>
<keyword evidence="2" id="KW-0175">Coiled coil</keyword>
<organism evidence="6 7">
    <name type="scientific">Caldibacillus thermoamylovorans</name>
    <dbReference type="NCBI Taxonomy" id="35841"/>
    <lineage>
        <taxon>Bacteria</taxon>
        <taxon>Bacillati</taxon>
        <taxon>Bacillota</taxon>
        <taxon>Bacilli</taxon>
        <taxon>Bacillales</taxon>
        <taxon>Bacillaceae</taxon>
        <taxon>Caldibacillus</taxon>
    </lineage>
</organism>
<sequence>MKRIIGIVSVLLILTVIFFQSPNIYASKLSEVNTEFDDATEELEDIKNQQAALKVEMQNMNKKIQETVQQIIDNETAINEKDKEIAQLKVEIDEIQKRIEKRDEILKKRIHAIQANGGKIGYLEALLGSQSFNDFISRANLVTTIIQADKNILDEKMEDYESLENKNKQVEKERQELVSLQSVLEQKKKNLEYKKEQKNKILDQLEIEADEQEEYVMDLEEQQQLLAEQKVAIEKAKGKENSNDTVTNSKESSGKSSTNVSSSGDFINPSAGVVTSEFGPRWGSMHDGIDVAAGEGTPIYAAASGVVSRSYYSNSYGNVIFITHSVNGKTYQTVYAHLSSRAVSTGQVVQQGQYIGGMGNTGNSSGTHLHFEIHEGEWNISKSNAVDPRRYINF</sequence>
<comment type="caution">
    <text evidence="6">The sequence shown here is derived from an EMBL/GenBank/DDBJ whole genome shotgun (WGS) entry which is preliminary data.</text>
</comment>
<evidence type="ECO:0000313" key="6">
    <source>
        <dbReference type="EMBL" id="KIO73795.1"/>
    </source>
</evidence>
<dbReference type="SUPFAM" id="SSF51261">
    <property type="entry name" value="Duplicated hybrid motif"/>
    <property type="match status" value="1"/>
</dbReference>
<feature type="compositionally biased region" description="Low complexity" evidence="3">
    <location>
        <begin position="246"/>
        <end position="264"/>
    </location>
</feature>
<keyword evidence="1" id="KW-0732">Signal</keyword>
<dbReference type="AlphaFoldDB" id="A0A0D0GC98"/>
<protein>
    <submittedName>
        <fullName evidence="6">Uncharacterized protein</fullName>
    </submittedName>
</protein>
<dbReference type="InterPro" id="IPR050570">
    <property type="entry name" value="Cell_wall_metabolism_enzyme"/>
</dbReference>
<feature type="coiled-coil region" evidence="2">
    <location>
        <begin position="29"/>
        <end position="105"/>
    </location>
</feature>
<evidence type="ECO:0000259" key="4">
    <source>
        <dbReference type="Pfam" id="PF01551"/>
    </source>
</evidence>
<dbReference type="Gene3D" id="6.10.250.3150">
    <property type="match status" value="1"/>
</dbReference>
<dbReference type="PANTHER" id="PTHR21666">
    <property type="entry name" value="PEPTIDASE-RELATED"/>
    <property type="match status" value="1"/>
</dbReference>
<dbReference type="EMBL" id="JXLU01000021">
    <property type="protein sequence ID" value="KIO73795.1"/>
    <property type="molecule type" value="Genomic_DNA"/>
</dbReference>
<accession>A0A0D0GC98</accession>
<gene>
    <name evidence="6" type="ORF">B4167_1857</name>
</gene>
<reference evidence="6 7" key="1">
    <citation type="submission" date="2015-01" db="EMBL/GenBank/DDBJ databases">
        <title>Draft Genome Sequences of Four Bacillus thermoamylovorans Strains, Isolated From Food Products.</title>
        <authorList>
            <person name="Krawcyk A.O."/>
            <person name="Berendsen E.M."/>
            <person name="Eijlander R.T."/>
            <person name="de Jong A."/>
            <person name="Wells-Bennik M."/>
            <person name="Kuipers O.P."/>
        </authorList>
    </citation>
    <scope>NUCLEOTIDE SEQUENCE [LARGE SCALE GENOMIC DNA]</scope>
    <source>
        <strain evidence="6 7">B4167</strain>
    </source>
</reference>